<evidence type="ECO:0000313" key="4">
    <source>
        <dbReference type="Proteomes" id="UP001219355"/>
    </source>
</evidence>
<dbReference type="AlphaFoldDB" id="A0AAF0IJ88"/>
<feature type="region of interest" description="Disordered" evidence="1">
    <location>
        <begin position="510"/>
        <end position="586"/>
    </location>
</feature>
<feature type="compositionally biased region" description="Acidic residues" evidence="1">
    <location>
        <begin position="300"/>
        <end position="310"/>
    </location>
</feature>
<feature type="compositionally biased region" description="Basic and acidic residues" evidence="1">
    <location>
        <begin position="274"/>
        <end position="289"/>
    </location>
</feature>
<accession>A0AAF0IJ88</accession>
<feature type="compositionally biased region" description="Basic and acidic residues" evidence="1">
    <location>
        <begin position="61"/>
        <end position="79"/>
    </location>
</feature>
<evidence type="ECO:0000259" key="2">
    <source>
        <dbReference type="PROSITE" id="PS50812"/>
    </source>
</evidence>
<evidence type="ECO:0000313" key="3">
    <source>
        <dbReference type="EMBL" id="WEW58451.1"/>
    </source>
</evidence>
<feature type="domain" description="PWWP" evidence="2">
    <location>
        <begin position="151"/>
        <end position="234"/>
    </location>
</feature>
<feature type="compositionally biased region" description="Basic and acidic residues" evidence="1">
    <location>
        <begin position="532"/>
        <end position="544"/>
    </location>
</feature>
<proteinExistence type="predicted"/>
<dbReference type="InterPro" id="IPR000313">
    <property type="entry name" value="PWWP_dom"/>
</dbReference>
<feature type="compositionally biased region" description="Basic and acidic residues" evidence="1">
    <location>
        <begin position="397"/>
        <end position="413"/>
    </location>
</feature>
<feature type="compositionally biased region" description="Low complexity" evidence="1">
    <location>
        <begin position="339"/>
        <end position="356"/>
    </location>
</feature>
<reference evidence="3" key="1">
    <citation type="submission" date="2023-03" db="EMBL/GenBank/DDBJ databases">
        <title>Emydomyces testavorans Genome Sequence.</title>
        <authorList>
            <person name="Hoyer L."/>
        </authorList>
    </citation>
    <scope>NUCLEOTIDE SEQUENCE</scope>
    <source>
        <strain evidence="3">16-2883</strain>
    </source>
</reference>
<protein>
    <recommendedName>
        <fullName evidence="2">PWWP domain-containing protein</fullName>
    </recommendedName>
</protein>
<dbReference type="Gene3D" id="2.30.30.140">
    <property type="match status" value="1"/>
</dbReference>
<feature type="compositionally biased region" description="Basic and acidic residues" evidence="1">
    <location>
        <begin position="561"/>
        <end position="576"/>
    </location>
</feature>
<feature type="compositionally biased region" description="Low complexity" evidence="1">
    <location>
        <begin position="85"/>
        <end position="117"/>
    </location>
</feature>
<feature type="compositionally biased region" description="Acidic residues" evidence="1">
    <location>
        <begin position="549"/>
        <end position="560"/>
    </location>
</feature>
<dbReference type="GO" id="GO:0005739">
    <property type="term" value="C:mitochondrion"/>
    <property type="evidence" value="ECO:0007669"/>
    <property type="project" value="InterPro"/>
</dbReference>
<gene>
    <name evidence="3" type="ORF">PRK78_003919</name>
</gene>
<feature type="compositionally biased region" description="Basic and acidic residues" evidence="1">
    <location>
        <begin position="325"/>
        <end position="337"/>
    </location>
</feature>
<name>A0AAF0IJ88_9EURO</name>
<dbReference type="PANTHER" id="PTHR22910:SF6">
    <property type="entry name" value="PROTEIN MGARP"/>
    <property type="match status" value="1"/>
</dbReference>
<feature type="compositionally biased region" description="Basic residues" evidence="1">
    <location>
        <begin position="131"/>
        <end position="141"/>
    </location>
</feature>
<feature type="compositionally biased region" description="Low complexity" evidence="1">
    <location>
        <begin position="366"/>
        <end position="375"/>
    </location>
</feature>
<dbReference type="PANTHER" id="PTHR22910">
    <property type="entry name" value="PROTEIN MGARP"/>
    <property type="match status" value="1"/>
</dbReference>
<feature type="compositionally biased region" description="Acidic residues" evidence="1">
    <location>
        <begin position="577"/>
        <end position="586"/>
    </location>
</feature>
<dbReference type="Pfam" id="PF00855">
    <property type="entry name" value="PWWP"/>
    <property type="match status" value="1"/>
</dbReference>
<sequence length="586" mass="64177">MAEEGNLAVPKTADSKDEVSPTVEATIKSPEPPRADQGTEASLKEGDDMADQDEAAIATVDKPETREAPLPEIGEDSKPAESGLQQEPETTTAEGGQAGAAGEPQEMGANGTPASAKKSSKRKSSGVPEHRSKKPNKKKSMVRMTHLDAQPGEYYFARLRSYPPWPSIICDEEMLPQSLLATRPVTTKQRDGTYNENFRDGGKRVHERTFPVMFLGTNEFAWIPNTELSPLNPEDCKNASEKSKTKGLFAAYQVAAEGHDLQYFKDMLADHQRALQEDEQTREAQAKAKQDKKKRKSADVVEEPEDEEMAVDGAEKPKSAKKRKKDVESEGESDKPVKTPKTATKLKLTTPKAPATGETGKKRPSSAKATKSKGTGAKKGKPAATAVASDEEEEAAETPKKEEPKVNPAEAKAKREKEIFYLRHRLQKGFLARDQAPKEEEMEAMSTYIAKLDSYDDLEISIIRETKISKVLKGIIKLADIPKESEYNFRGRSIDILKKWKHWDVPAIERETKQSSTKKNATPAANGVHNEVNGKEGSRGKDADATAVDTDEPMPDADTEAPEKESASPAVEKDTEVEAEAEPVAA</sequence>
<evidence type="ECO:0000256" key="1">
    <source>
        <dbReference type="SAM" id="MobiDB-lite"/>
    </source>
</evidence>
<keyword evidence="4" id="KW-1185">Reference proteome</keyword>
<feature type="region of interest" description="Disordered" evidence="1">
    <location>
        <begin position="1"/>
        <end position="143"/>
    </location>
</feature>
<dbReference type="SMART" id="SM00293">
    <property type="entry name" value="PWWP"/>
    <property type="match status" value="1"/>
</dbReference>
<dbReference type="SUPFAM" id="SSF63748">
    <property type="entry name" value="Tudor/PWWP/MBT"/>
    <property type="match status" value="1"/>
</dbReference>
<dbReference type="Proteomes" id="UP001219355">
    <property type="component" value="Chromosome 2"/>
</dbReference>
<organism evidence="3 4">
    <name type="scientific">Emydomyces testavorans</name>
    <dbReference type="NCBI Taxonomy" id="2070801"/>
    <lineage>
        <taxon>Eukaryota</taxon>
        <taxon>Fungi</taxon>
        <taxon>Dikarya</taxon>
        <taxon>Ascomycota</taxon>
        <taxon>Pezizomycotina</taxon>
        <taxon>Eurotiomycetes</taxon>
        <taxon>Eurotiomycetidae</taxon>
        <taxon>Onygenales</taxon>
        <taxon>Nannizziopsiaceae</taxon>
        <taxon>Emydomyces</taxon>
    </lineage>
</organism>
<dbReference type="EMBL" id="CP120628">
    <property type="protein sequence ID" value="WEW58451.1"/>
    <property type="molecule type" value="Genomic_DNA"/>
</dbReference>
<dbReference type="InterPro" id="IPR035503">
    <property type="entry name" value="IOC4-like_PWWP"/>
</dbReference>
<dbReference type="CDD" id="cd05840">
    <property type="entry name" value="PWWP_ScIOC4-like"/>
    <property type="match status" value="1"/>
</dbReference>
<dbReference type="PROSITE" id="PS50812">
    <property type="entry name" value="PWWP"/>
    <property type="match status" value="1"/>
</dbReference>
<dbReference type="InterPro" id="IPR026093">
    <property type="entry name" value="MGARP"/>
</dbReference>
<feature type="region of interest" description="Disordered" evidence="1">
    <location>
        <begin position="274"/>
        <end position="413"/>
    </location>
</feature>